<evidence type="ECO:0000256" key="2">
    <source>
        <dbReference type="ARBA" id="ARBA00022692"/>
    </source>
</evidence>
<dbReference type="Proteomes" id="UP000095282">
    <property type="component" value="Unplaced"/>
</dbReference>
<protein>
    <submittedName>
        <fullName evidence="8">G_PROTEIN_RECEP_F1_2 domain-containing protein</fullName>
    </submittedName>
</protein>
<proteinExistence type="predicted"/>
<keyword evidence="3 5" id="KW-1133">Transmembrane helix</keyword>
<organism evidence="7 8">
    <name type="scientific">Caenorhabditis tropicalis</name>
    <dbReference type="NCBI Taxonomy" id="1561998"/>
    <lineage>
        <taxon>Eukaryota</taxon>
        <taxon>Metazoa</taxon>
        <taxon>Ecdysozoa</taxon>
        <taxon>Nematoda</taxon>
        <taxon>Chromadorea</taxon>
        <taxon>Rhabditida</taxon>
        <taxon>Rhabditina</taxon>
        <taxon>Rhabditomorpha</taxon>
        <taxon>Rhabditoidea</taxon>
        <taxon>Rhabditidae</taxon>
        <taxon>Peloderinae</taxon>
        <taxon>Caenorhabditis</taxon>
    </lineage>
</organism>
<keyword evidence="7" id="KW-1185">Reference proteome</keyword>
<feature type="transmembrane region" description="Helical" evidence="5">
    <location>
        <begin position="153"/>
        <end position="172"/>
    </location>
</feature>
<dbReference type="PANTHER" id="PTHR46641:SF13">
    <property type="entry name" value="G_PROTEIN_RECEP_F1_2 DOMAIN-CONTAINING PROTEIN"/>
    <property type="match status" value="1"/>
</dbReference>
<evidence type="ECO:0000256" key="3">
    <source>
        <dbReference type="ARBA" id="ARBA00022989"/>
    </source>
</evidence>
<dbReference type="PANTHER" id="PTHR46641">
    <property type="entry name" value="FMRFAMIDE RECEPTOR-RELATED"/>
    <property type="match status" value="1"/>
</dbReference>
<dbReference type="Gene3D" id="1.10.490.10">
    <property type="entry name" value="Globins"/>
    <property type="match status" value="1"/>
</dbReference>
<dbReference type="STRING" id="1561998.A0A1I7T4X7"/>
<dbReference type="PROSITE" id="PS50262">
    <property type="entry name" value="G_PROTEIN_RECEP_F1_2"/>
    <property type="match status" value="1"/>
</dbReference>
<dbReference type="AlphaFoldDB" id="A0A1I7T4X7"/>
<evidence type="ECO:0000256" key="1">
    <source>
        <dbReference type="ARBA" id="ARBA00004370"/>
    </source>
</evidence>
<dbReference type="InterPro" id="IPR012292">
    <property type="entry name" value="Globin/Proto"/>
</dbReference>
<name>A0A1I7T4X7_9PELO</name>
<evidence type="ECO:0000313" key="7">
    <source>
        <dbReference type="Proteomes" id="UP000095282"/>
    </source>
</evidence>
<dbReference type="CDD" id="cd14978">
    <property type="entry name" value="7tmA_FMRFamide_R-like"/>
    <property type="match status" value="1"/>
</dbReference>
<feature type="transmembrane region" description="Helical" evidence="5">
    <location>
        <begin position="47"/>
        <end position="65"/>
    </location>
</feature>
<dbReference type="InterPro" id="IPR044399">
    <property type="entry name" value="Mb-like_M"/>
</dbReference>
<accession>A0A1I7T4X7</accession>
<feature type="transmembrane region" description="Helical" evidence="5">
    <location>
        <begin position="85"/>
        <end position="108"/>
    </location>
</feature>
<keyword evidence="4 5" id="KW-0472">Membrane</keyword>
<dbReference type="GO" id="GO:0019825">
    <property type="term" value="F:oxygen binding"/>
    <property type="evidence" value="ECO:0007669"/>
    <property type="project" value="InterPro"/>
</dbReference>
<reference evidence="8" key="1">
    <citation type="submission" date="2016-11" db="UniProtKB">
        <authorList>
            <consortium name="WormBaseParasite"/>
        </authorList>
    </citation>
    <scope>IDENTIFICATION</scope>
</reference>
<dbReference type="GO" id="GO:0016020">
    <property type="term" value="C:membrane"/>
    <property type="evidence" value="ECO:0007669"/>
    <property type="project" value="UniProtKB-SubCell"/>
</dbReference>
<feature type="transmembrane region" description="Helical" evidence="5">
    <location>
        <begin position="207"/>
        <end position="227"/>
    </location>
</feature>
<dbReference type="Gene3D" id="1.20.1070.10">
    <property type="entry name" value="Rhodopsin 7-helix transmembrane proteins"/>
    <property type="match status" value="1"/>
</dbReference>
<dbReference type="SUPFAM" id="SSF81321">
    <property type="entry name" value="Family A G protein-coupled receptor-like"/>
    <property type="match status" value="1"/>
</dbReference>
<feature type="domain" description="G-protein coupled receptors family 1 profile" evidence="6">
    <location>
        <begin position="160"/>
        <end position="370"/>
    </location>
</feature>
<dbReference type="InterPro" id="IPR017452">
    <property type="entry name" value="GPCR_Rhodpsn_7TM"/>
</dbReference>
<feature type="transmembrane region" description="Helical" evidence="5">
    <location>
        <begin position="349"/>
        <end position="371"/>
    </location>
</feature>
<dbReference type="GO" id="GO:0020037">
    <property type="term" value="F:heme binding"/>
    <property type="evidence" value="ECO:0007669"/>
    <property type="project" value="InterPro"/>
</dbReference>
<sequence length="567" mass="64841">MTSITTMGTFTTTTLAPIVNDTFDDNNTYINLSLCYSQQHSPAYTRFSILLNGYLTTAVIILGTMGNLNGVKSVHVTSLDRNRGVVLGVSMLALAFWDTVLLWSALFYYGIKRMGLPDSFHIDRMNRFVPLFHTFSHIANTASVSYFSPRLFISIEVLQTWCVVAITLQRFMATRDPFRTSRTTVIMQSFRSERRISFIYCATYRKLFKMPAILSTAAVVLNLPAFFEIECRPCFNRLTNTTLEQLTPSWLRLNSNYTVYRLFTRMVLVSVGPNILILCVSVLTLFFLRGSNRSRRQLFQMTDNLLERYASRESMNTMISVMLVVKFLLFRSLTFALDIMEVTVGATNWYIIDISNFLVLVNSATNCLIYLKATEWLSSRLVERKTIKRKKAICDSGQLLGDRLSILISSWEKANEMTNGEIGVRVAWNMVRKHPTMCKQDEPEKVSLLNGSCKRSIDHAKFQEIGGRISAFISELLDLMQNNQPESYIVMRVRRVGAVHYDKGIVFTSSVWKEFKHTIQTIISEVQFSSPQEREAALDAWNIFISFIIREMKMGTWAIGDTIGQMP</sequence>
<dbReference type="WBParaSite" id="Csp11.Scaffold506.g2439.t1">
    <property type="protein sequence ID" value="Csp11.Scaffold506.g2439.t1"/>
    <property type="gene ID" value="Csp11.Scaffold506.g2439"/>
</dbReference>
<dbReference type="InterPro" id="IPR052954">
    <property type="entry name" value="GPCR-Ligand_Int"/>
</dbReference>
<evidence type="ECO:0000256" key="5">
    <source>
        <dbReference type="SAM" id="Phobius"/>
    </source>
</evidence>
<comment type="subcellular location">
    <subcellularLocation>
        <location evidence="1">Membrane</location>
    </subcellularLocation>
</comment>
<keyword evidence="2 5" id="KW-0812">Transmembrane</keyword>
<evidence type="ECO:0000259" key="6">
    <source>
        <dbReference type="PROSITE" id="PS50262"/>
    </source>
</evidence>
<dbReference type="CDD" id="cd01040">
    <property type="entry name" value="Mb-like"/>
    <property type="match status" value="1"/>
</dbReference>
<evidence type="ECO:0000313" key="8">
    <source>
        <dbReference type="WBParaSite" id="Csp11.Scaffold506.g2439.t1"/>
    </source>
</evidence>
<evidence type="ECO:0000256" key="4">
    <source>
        <dbReference type="ARBA" id="ARBA00023136"/>
    </source>
</evidence>
<feature type="transmembrane region" description="Helical" evidence="5">
    <location>
        <begin position="262"/>
        <end position="288"/>
    </location>
</feature>
<feature type="transmembrane region" description="Helical" evidence="5">
    <location>
        <begin position="318"/>
        <end position="337"/>
    </location>
</feature>